<dbReference type="EMBL" id="JACIBS010000001">
    <property type="protein sequence ID" value="MBB3664599.1"/>
    <property type="molecule type" value="Genomic_DNA"/>
</dbReference>
<keyword evidence="5" id="KW-1185">Reference proteome</keyword>
<comment type="similarity">
    <text evidence="1">Belongs to the short-chain dehydrogenases/reductases (SDR) family.</text>
</comment>
<dbReference type="InterPro" id="IPR002347">
    <property type="entry name" value="SDR_fam"/>
</dbReference>
<name>A0A839XRH6_9PSEU</name>
<dbReference type="InterPro" id="IPR036291">
    <property type="entry name" value="NAD(P)-bd_dom_sf"/>
</dbReference>
<dbReference type="Proteomes" id="UP000564573">
    <property type="component" value="Unassembled WGS sequence"/>
</dbReference>
<feature type="domain" description="Ketoreductase" evidence="3">
    <location>
        <begin position="6"/>
        <end position="178"/>
    </location>
</feature>
<evidence type="ECO:0000259" key="3">
    <source>
        <dbReference type="SMART" id="SM00822"/>
    </source>
</evidence>
<dbReference type="AlphaFoldDB" id="A0A839XRH6"/>
<evidence type="ECO:0000256" key="1">
    <source>
        <dbReference type="ARBA" id="ARBA00006484"/>
    </source>
</evidence>
<dbReference type="FunFam" id="3.40.50.720:FF:000084">
    <property type="entry name" value="Short-chain dehydrogenase reductase"/>
    <property type="match status" value="1"/>
</dbReference>
<reference evidence="4 5" key="1">
    <citation type="submission" date="2020-08" db="EMBL/GenBank/DDBJ databases">
        <title>Sequencing the genomes of 1000 actinobacteria strains.</title>
        <authorList>
            <person name="Klenk H.-P."/>
        </authorList>
    </citation>
    <scope>NUCLEOTIDE SEQUENCE [LARGE SCALE GENOMIC DNA]</scope>
    <source>
        <strain evidence="4 5">DSM 45267</strain>
    </source>
</reference>
<dbReference type="InterPro" id="IPR020904">
    <property type="entry name" value="Sc_DH/Rdtase_CS"/>
</dbReference>
<dbReference type="SMART" id="SM00822">
    <property type="entry name" value="PKS_KR"/>
    <property type="match status" value="1"/>
</dbReference>
<dbReference type="PROSITE" id="PS00061">
    <property type="entry name" value="ADH_SHORT"/>
    <property type="match status" value="1"/>
</dbReference>
<dbReference type="SUPFAM" id="SSF51735">
    <property type="entry name" value="NAD(P)-binding Rossmann-fold domains"/>
    <property type="match status" value="1"/>
</dbReference>
<gene>
    <name evidence="4" type="ORF">FB384_003503</name>
</gene>
<evidence type="ECO:0000313" key="5">
    <source>
        <dbReference type="Proteomes" id="UP000564573"/>
    </source>
</evidence>
<accession>A0A839XRH6</accession>
<proteinExistence type="inferred from homology"/>
<dbReference type="PRINTS" id="PR00080">
    <property type="entry name" value="SDRFAMILY"/>
</dbReference>
<dbReference type="Gene3D" id="3.40.50.720">
    <property type="entry name" value="NAD(P)-binding Rossmann-like Domain"/>
    <property type="match status" value="1"/>
</dbReference>
<evidence type="ECO:0000256" key="2">
    <source>
        <dbReference type="ARBA" id="ARBA00023002"/>
    </source>
</evidence>
<evidence type="ECO:0000313" key="4">
    <source>
        <dbReference type="EMBL" id="MBB3664599.1"/>
    </source>
</evidence>
<dbReference type="InterPro" id="IPR057326">
    <property type="entry name" value="KR_dom"/>
</dbReference>
<dbReference type="CDD" id="cd05233">
    <property type="entry name" value="SDR_c"/>
    <property type="match status" value="1"/>
</dbReference>
<comment type="caution">
    <text evidence="4">The sequence shown here is derived from an EMBL/GenBank/DDBJ whole genome shotgun (WGS) entry which is preliminary data.</text>
</comment>
<dbReference type="Pfam" id="PF13561">
    <property type="entry name" value="adh_short_C2"/>
    <property type="match status" value="1"/>
</dbReference>
<keyword evidence="2" id="KW-0560">Oxidoreductase</keyword>
<dbReference type="PROSITE" id="PS51257">
    <property type="entry name" value="PROKAR_LIPOPROTEIN"/>
    <property type="match status" value="1"/>
</dbReference>
<organism evidence="4 5">
    <name type="scientific">Prauserella sediminis</name>
    <dbReference type="NCBI Taxonomy" id="577680"/>
    <lineage>
        <taxon>Bacteria</taxon>
        <taxon>Bacillati</taxon>
        <taxon>Actinomycetota</taxon>
        <taxon>Actinomycetes</taxon>
        <taxon>Pseudonocardiales</taxon>
        <taxon>Pseudonocardiaceae</taxon>
        <taxon>Prauserella</taxon>
        <taxon>Prauserella salsuginis group</taxon>
    </lineage>
</organism>
<dbReference type="PANTHER" id="PTHR42760">
    <property type="entry name" value="SHORT-CHAIN DEHYDROGENASES/REDUCTASES FAMILY MEMBER"/>
    <property type="match status" value="1"/>
</dbReference>
<protein>
    <submittedName>
        <fullName evidence="4">NAD(P)-dependent dehydrogenase (Short-subunit alcohol dehydrogenase family)</fullName>
    </submittedName>
</protein>
<sequence length="254" mass="26217">MTAASRIALVTGSSGGIGAATAERLHSSGAVVVGCDRTAPDERPPWLADFRELDVTDEQAVQATVAGIREDYGAIDVLVHAAGVLGEVPDLLATPSSEFARVMAINATGSFSVLREVGLVMQAQRSGSIVAVASVAAKEARHAYVPYNASKAAVLNVCWSLALTLGPDNVSVNTVCPGPVNTAMWDQLATRAGEGAPEGDQRARRARAAQIPMGRFAEPDEVAATIAFLTDPANRYLTGLSMDVAGGARLGMGS</sequence>
<dbReference type="PRINTS" id="PR00081">
    <property type="entry name" value="GDHRDH"/>
</dbReference>
<dbReference type="RefSeq" id="WP_183784415.1">
    <property type="nucleotide sequence ID" value="NZ_JACIBS010000001.1"/>
</dbReference>
<dbReference type="GO" id="GO:0016616">
    <property type="term" value="F:oxidoreductase activity, acting on the CH-OH group of donors, NAD or NADP as acceptor"/>
    <property type="evidence" value="ECO:0007669"/>
    <property type="project" value="TreeGrafter"/>
</dbReference>